<reference evidence="6 7" key="1">
    <citation type="journal article" date="2012" name="PLoS ONE">
        <title>Sequence and analysis of the genome of the pathogenic yeast Candida orthopsilosis.</title>
        <authorList>
            <person name="Riccombeni A."/>
            <person name="Vidanes G."/>
            <person name="Proux-Wera E."/>
            <person name="Wolfe K.H."/>
            <person name="Butler G."/>
        </authorList>
    </citation>
    <scope>NUCLEOTIDE SEQUENCE [LARGE SCALE GENOMIC DNA]</scope>
    <source>
        <strain evidence="6 7">Co 90-125</strain>
    </source>
</reference>
<dbReference type="HOGENOM" id="CLU_029538_5_0_1"/>
<keyword evidence="1 5" id="KW-0732">Signal</keyword>
<keyword evidence="5" id="KW-0443">Lipid metabolism</keyword>
<keyword evidence="5" id="KW-0442">Lipid degradation</keyword>
<feature type="chain" id="PRO_5013438028" description="Lipase" evidence="5">
    <location>
        <begin position="17"/>
        <end position="456"/>
    </location>
</feature>
<dbReference type="EC" id="3.1.1.3" evidence="5"/>
<evidence type="ECO:0000256" key="2">
    <source>
        <dbReference type="ARBA" id="ARBA00023157"/>
    </source>
</evidence>
<dbReference type="GO" id="GO:0016042">
    <property type="term" value="P:lipid catabolic process"/>
    <property type="evidence" value="ECO:0007669"/>
    <property type="project" value="UniProtKB-UniRule"/>
</dbReference>
<dbReference type="InterPro" id="IPR029058">
    <property type="entry name" value="AB_hydrolase_fold"/>
</dbReference>
<dbReference type="KEGG" id="cot:CORT_0F02950"/>
<dbReference type="RefSeq" id="XP_003870648.1">
    <property type="nucleotide sequence ID" value="XM_003870599.1"/>
</dbReference>
<keyword evidence="3" id="KW-0325">Glycoprotein</keyword>
<sequence>MWKTAIVFFLSTSIYALQVPLVPPDRDPFYLAPPDYKSAPLGTILRSRPTPNKLVNICFTYELKRSWQILYRSQNSFGEPTAIVMTVMEPFNAQPSKVLSYQTFQDSANINCSPSYGFQYGAPLSTIASQLDMRFLVPALKQGYYVISSDYEGFSSSFVAGRQSGYAVLDGVRAALKSKGTTGIESSAKVVLWGYSGGSIASGWAASLQSTYAPELKQNLLGCALGGFVTNITATAEITDGGFFAGLIPLALHGLSNEYQEFKQVISENVDPQHMEYFKQGSERCFAGGLNFFRFRSFFQGGDRIFPRGFDLRNDKIIGKIIQDNCVCHLNQTFSPQIPIFLYNGLLDEIVPITGPRHIPKQWCSWGIKSLEFAEDLLTAHVGQQIVGAAAAWTWIENMLNGAKPVEGCVHTQRFNNLYFYPGVKQETKDYFLGFEFSILDYIIGAKIFDFGILQR</sequence>
<organism evidence="6 7">
    <name type="scientific">Candida orthopsilosis (strain 90-125)</name>
    <name type="common">Yeast</name>
    <dbReference type="NCBI Taxonomy" id="1136231"/>
    <lineage>
        <taxon>Eukaryota</taxon>
        <taxon>Fungi</taxon>
        <taxon>Dikarya</taxon>
        <taxon>Ascomycota</taxon>
        <taxon>Saccharomycotina</taxon>
        <taxon>Pichiomycetes</taxon>
        <taxon>Debaryomycetaceae</taxon>
        <taxon>Candida/Lodderomyces clade</taxon>
        <taxon>Candida</taxon>
    </lineage>
</organism>
<dbReference type="PANTHER" id="PTHR34853">
    <property type="match status" value="1"/>
</dbReference>
<evidence type="ECO:0000256" key="1">
    <source>
        <dbReference type="ARBA" id="ARBA00022729"/>
    </source>
</evidence>
<keyword evidence="7" id="KW-1185">Reference proteome</keyword>
<proteinExistence type="inferred from homology"/>
<dbReference type="AlphaFoldDB" id="H8X8P4"/>
<keyword evidence="2" id="KW-1015">Disulfide bond</keyword>
<evidence type="ECO:0000256" key="4">
    <source>
        <dbReference type="ARBA" id="ARBA00023369"/>
    </source>
</evidence>
<evidence type="ECO:0000256" key="3">
    <source>
        <dbReference type="ARBA" id="ARBA00023180"/>
    </source>
</evidence>
<dbReference type="PIRSF" id="PIRSF029171">
    <property type="entry name" value="Esterase_LipA"/>
    <property type="match status" value="1"/>
</dbReference>
<comment type="catalytic activity">
    <reaction evidence="4">
        <text>a triacylglycerol + H2O = a diacylglycerol + a fatty acid + H(+)</text>
        <dbReference type="Rhea" id="RHEA:12044"/>
        <dbReference type="ChEBI" id="CHEBI:15377"/>
        <dbReference type="ChEBI" id="CHEBI:15378"/>
        <dbReference type="ChEBI" id="CHEBI:17855"/>
        <dbReference type="ChEBI" id="CHEBI:18035"/>
        <dbReference type="ChEBI" id="CHEBI:28868"/>
        <dbReference type="EC" id="3.1.1.3"/>
    </reaction>
    <physiologicalReaction direction="left-to-right" evidence="4">
        <dbReference type="Rhea" id="RHEA:12045"/>
    </physiologicalReaction>
</comment>
<name>H8X8P4_CANO9</name>
<dbReference type="Pfam" id="PF03583">
    <property type="entry name" value="LIP"/>
    <property type="match status" value="1"/>
</dbReference>
<keyword evidence="5" id="KW-0964">Secreted</keyword>
<protein>
    <recommendedName>
        <fullName evidence="5">Lipase</fullName>
        <ecNumber evidence="5">3.1.1.3</ecNumber>
    </recommendedName>
</protein>
<gene>
    <name evidence="6" type="ORF">CORT_0F02950</name>
</gene>
<dbReference type="Gene3D" id="3.40.50.1820">
    <property type="entry name" value="alpha/beta hydrolase"/>
    <property type="match status" value="1"/>
</dbReference>
<accession>H8X8P4</accession>
<dbReference type="Proteomes" id="UP000005018">
    <property type="component" value="Chromosome 6"/>
</dbReference>
<dbReference type="GO" id="GO:0004806">
    <property type="term" value="F:triacylglycerol lipase activity"/>
    <property type="evidence" value="ECO:0007669"/>
    <property type="project" value="UniProtKB-UniRule"/>
</dbReference>
<dbReference type="InterPro" id="IPR005152">
    <property type="entry name" value="Lipase_secreted"/>
</dbReference>
<evidence type="ECO:0000313" key="6">
    <source>
        <dbReference type="EMBL" id="CCG24519.1"/>
    </source>
</evidence>
<evidence type="ECO:0000256" key="5">
    <source>
        <dbReference type="PIRNR" id="PIRNR029171"/>
    </source>
</evidence>
<dbReference type="SUPFAM" id="SSF53474">
    <property type="entry name" value="alpha/beta-Hydrolases"/>
    <property type="match status" value="1"/>
</dbReference>
<evidence type="ECO:0000313" key="7">
    <source>
        <dbReference type="Proteomes" id="UP000005018"/>
    </source>
</evidence>
<comment type="similarity">
    <text evidence="5">Belongs to the AB hydrolase superfamily. Lipase family.</text>
</comment>
<dbReference type="GeneID" id="14541635"/>
<dbReference type="Gene3D" id="1.10.260.130">
    <property type="match status" value="1"/>
</dbReference>
<dbReference type="EMBL" id="HE681724">
    <property type="protein sequence ID" value="CCG24519.1"/>
    <property type="molecule type" value="Genomic_DNA"/>
</dbReference>
<dbReference type="PANTHER" id="PTHR34853:SF1">
    <property type="entry name" value="LIPASE 5"/>
    <property type="match status" value="1"/>
</dbReference>
<dbReference type="eggNOG" id="ENOG502S2P7">
    <property type="taxonomic scope" value="Eukaryota"/>
</dbReference>
<dbReference type="OrthoDB" id="2373480at2759"/>
<feature type="signal peptide" evidence="5">
    <location>
        <begin position="1"/>
        <end position="16"/>
    </location>
</feature>